<feature type="domain" description="Aminoglycoside phosphotransferase" evidence="1">
    <location>
        <begin position="34"/>
        <end position="251"/>
    </location>
</feature>
<dbReference type="AlphaFoldDB" id="A0A8J3Q556"/>
<sequence length="308" mass="33552">MHAVGSTPWVLDLACTHATALGMNTTAARVLHHYNNAVVLLPAENTVIRLASTEAVDRIAASQDVCRWLSSQHEYPATIPAPGATVALLADSMTASLWTYHPPPRSPLTTTSADLAKLLHTLHSLPVPPAALRPWEPLSSLHAILAGPDAHAVMTGPEIEAVQAILADIHDRLATHDWPLGHGLIHGDAWQGNLLHDNSSSTPQLRLGDWDNVAIGPREVDLIPTWHASYRYGKGQHWRDEFQRAYGYDLQESPRFADLMAMRDLAQLGGPIRRAAHNPRYAAALRQRLGDILGGQHHTTWTALTGSA</sequence>
<dbReference type="InterPro" id="IPR002575">
    <property type="entry name" value="Aminoglycoside_PTrfase"/>
</dbReference>
<dbReference type="Proteomes" id="UP000612899">
    <property type="component" value="Unassembled WGS sequence"/>
</dbReference>
<dbReference type="RefSeq" id="WP_203907320.1">
    <property type="nucleotide sequence ID" value="NZ_BONY01000007.1"/>
</dbReference>
<proteinExistence type="predicted"/>
<comment type="caution">
    <text evidence="2">The sequence shown here is derived from an EMBL/GenBank/DDBJ whole genome shotgun (WGS) entry which is preliminary data.</text>
</comment>
<dbReference type="InterPro" id="IPR011009">
    <property type="entry name" value="Kinase-like_dom_sf"/>
</dbReference>
<keyword evidence="3" id="KW-1185">Reference proteome</keyword>
<organism evidence="2 3">
    <name type="scientific">Rhizocola hellebori</name>
    <dbReference type="NCBI Taxonomy" id="1392758"/>
    <lineage>
        <taxon>Bacteria</taxon>
        <taxon>Bacillati</taxon>
        <taxon>Actinomycetota</taxon>
        <taxon>Actinomycetes</taxon>
        <taxon>Micromonosporales</taxon>
        <taxon>Micromonosporaceae</taxon>
        <taxon>Rhizocola</taxon>
    </lineage>
</organism>
<name>A0A8J3Q556_9ACTN</name>
<evidence type="ECO:0000313" key="2">
    <source>
        <dbReference type="EMBL" id="GIH03410.1"/>
    </source>
</evidence>
<accession>A0A8J3Q556</accession>
<gene>
    <name evidence="2" type="ORF">Rhe02_14770</name>
</gene>
<evidence type="ECO:0000259" key="1">
    <source>
        <dbReference type="Pfam" id="PF01636"/>
    </source>
</evidence>
<protein>
    <submittedName>
        <fullName evidence="2">Aminoglycoside phosphotransferase</fullName>
    </submittedName>
</protein>
<dbReference type="Pfam" id="PF01636">
    <property type="entry name" value="APH"/>
    <property type="match status" value="1"/>
</dbReference>
<reference evidence="2" key="1">
    <citation type="submission" date="2021-01" db="EMBL/GenBank/DDBJ databases">
        <title>Whole genome shotgun sequence of Rhizocola hellebori NBRC 109834.</title>
        <authorList>
            <person name="Komaki H."/>
            <person name="Tamura T."/>
        </authorList>
    </citation>
    <scope>NUCLEOTIDE SEQUENCE</scope>
    <source>
        <strain evidence="2">NBRC 109834</strain>
    </source>
</reference>
<dbReference type="EMBL" id="BONY01000007">
    <property type="protein sequence ID" value="GIH03410.1"/>
    <property type="molecule type" value="Genomic_DNA"/>
</dbReference>
<dbReference type="SUPFAM" id="SSF56112">
    <property type="entry name" value="Protein kinase-like (PK-like)"/>
    <property type="match status" value="1"/>
</dbReference>
<evidence type="ECO:0000313" key="3">
    <source>
        <dbReference type="Proteomes" id="UP000612899"/>
    </source>
</evidence>
<dbReference type="Gene3D" id="3.90.1200.10">
    <property type="match status" value="1"/>
</dbReference>